<comment type="caution">
    <text evidence="1">The sequence shown here is derived from an EMBL/GenBank/DDBJ whole genome shotgun (WGS) entry which is preliminary data.</text>
</comment>
<dbReference type="PANTHER" id="PTHR40266">
    <property type="entry name" value="TOXIN HIGB-1"/>
    <property type="match status" value="1"/>
</dbReference>
<protein>
    <submittedName>
        <fullName evidence="1">Plasmid maintenance system killer</fullName>
    </submittedName>
</protein>
<sequence>MIQTFSDEEAEMLFQRGRSRKLPPSIQRRAYRKLLMLHAAISINDLRSPPSNHLEKLTGKRGGEYSIRINDQWRICFVWKSGHAYEVGIEDYH</sequence>
<dbReference type="InterPro" id="IPR007711">
    <property type="entry name" value="HigB-1"/>
</dbReference>
<name>A0A2M8LG37_9BACT</name>
<dbReference type="AlphaFoldDB" id="A0A2M8LG37"/>
<organism evidence="1 2">
    <name type="scientific">Candidatus Uhrbacteria bacterium CG10_big_fil_rev_8_21_14_0_10_48_16</name>
    <dbReference type="NCBI Taxonomy" id="1975038"/>
    <lineage>
        <taxon>Bacteria</taxon>
        <taxon>Candidatus Uhriibacteriota</taxon>
    </lineage>
</organism>
<dbReference type="InterPro" id="IPR035093">
    <property type="entry name" value="RelE/ParE_toxin_dom_sf"/>
</dbReference>
<dbReference type="PANTHER" id="PTHR40266:SF2">
    <property type="entry name" value="TOXIN HIGB-1"/>
    <property type="match status" value="1"/>
</dbReference>
<dbReference type="SUPFAM" id="SSF143011">
    <property type="entry name" value="RelE-like"/>
    <property type="match status" value="1"/>
</dbReference>
<dbReference type="Pfam" id="PF05015">
    <property type="entry name" value="HigB-like_toxin"/>
    <property type="match status" value="1"/>
</dbReference>
<evidence type="ECO:0000313" key="1">
    <source>
        <dbReference type="EMBL" id="PJE76407.1"/>
    </source>
</evidence>
<dbReference type="Gene3D" id="3.30.2310.20">
    <property type="entry name" value="RelE-like"/>
    <property type="match status" value="1"/>
</dbReference>
<dbReference type="EMBL" id="PFEU01000024">
    <property type="protein sequence ID" value="PJE76407.1"/>
    <property type="molecule type" value="Genomic_DNA"/>
</dbReference>
<evidence type="ECO:0000313" key="2">
    <source>
        <dbReference type="Proteomes" id="UP000231436"/>
    </source>
</evidence>
<gene>
    <name evidence="1" type="ORF">COV05_04750</name>
</gene>
<dbReference type="Proteomes" id="UP000231436">
    <property type="component" value="Unassembled WGS sequence"/>
</dbReference>
<proteinExistence type="predicted"/>
<accession>A0A2M8LG37</accession>
<reference evidence="2" key="1">
    <citation type="submission" date="2017-09" db="EMBL/GenBank/DDBJ databases">
        <title>Depth-based differentiation of microbial function through sediment-hosted aquifers and enrichment of novel symbionts in the deep terrestrial subsurface.</title>
        <authorList>
            <person name="Probst A.J."/>
            <person name="Ladd B."/>
            <person name="Jarett J.K."/>
            <person name="Geller-Mcgrath D.E."/>
            <person name="Sieber C.M.K."/>
            <person name="Emerson J.B."/>
            <person name="Anantharaman K."/>
            <person name="Thomas B.C."/>
            <person name="Malmstrom R."/>
            <person name="Stieglmeier M."/>
            <person name="Klingl A."/>
            <person name="Woyke T."/>
            <person name="Ryan C.M."/>
            <person name="Banfield J.F."/>
        </authorList>
    </citation>
    <scope>NUCLEOTIDE SEQUENCE [LARGE SCALE GENOMIC DNA]</scope>
</reference>